<comment type="caution">
    <text evidence="1">The sequence shown here is derived from an EMBL/GenBank/DDBJ whole genome shotgun (WGS) entry which is preliminary data.</text>
</comment>
<dbReference type="OrthoDB" id="4419531at2759"/>
<proteinExistence type="predicted"/>
<gene>
    <name evidence="1" type="ORF">FLONG3_7174</name>
</gene>
<evidence type="ECO:0000313" key="2">
    <source>
        <dbReference type="Proteomes" id="UP000266234"/>
    </source>
</evidence>
<name>A0A395SFI0_9HYPO</name>
<accession>A0A395SFI0</accession>
<evidence type="ECO:0000313" key="1">
    <source>
        <dbReference type="EMBL" id="RGP71224.1"/>
    </source>
</evidence>
<dbReference type="Proteomes" id="UP000266234">
    <property type="component" value="Unassembled WGS sequence"/>
</dbReference>
<dbReference type="EMBL" id="PXOG01000162">
    <property type="protein sequence ID" value="RGP71224.1"/>
    <property type="molecule type" value="Genomic_DNA"/>
</dbReference>
<keyword evidence="2" id="KW-1185">Reference proteome</keyword>
<protein>
    <submittedName>
        <fullName evidence="1">Uncharacterized protein</fullName>
    </submittedName>
</protein>
<organism evidence="1 2">
    <name type="scientific">Fusarium longipes</name>
    <dbReference type="NCBI Taxonomy" id="694270"/>
    <lineage>
        <taxon>Eukaryota</taxon>
        <taxon>Fungi</taxon>
        <taxon>Dikarya</taxon>
        <taxon>Ascomycota</taxon>
        <taxon>Pezizomycotina</taxon>
        <taxon>Sordariomycetes</taxon>
        <taxon>Hypocreomycetidae</taxon>
        <taxon>Hypocreales</taxon>
        <taxon>Nectriaceae</taxon>
        <taxon>Fusarium</taxon>
    </lineage>
</organism>
<sequence length="111" mass="12099">MSATGTLTSVKHGAIVEVEAGKGKVTRYADGKPTRFEFKRKFNGVPNVQITPSLPDKNGAFRNFWFYFLPKDAGTNPIDESGFYLGMFGNPGETYEFEYLAVGIYSGGGGL</sequence>
<dbReference type="AlphaFoldDB" id="A0A395SFI0"/>
<reference evidence="1 2" key="1">
    <citation type="journal article" date="2018" name="PLoS Pathog.">
        <title>Evolution of structural diversity of trichothecenes, a family of toxins produced by plant pathogenic and entomopathogenic fungi.</title>
        <authorList>
            <person name="Proctor R.H."/>
            <person name="McCormick S.P."/>
            <person name="Kim H.S."/>
            <person name="Cardoza R.E."/>
            <person name="Stanley A.M."/>
            <person name="Lindo L."/>
            <person name="Kelly A."/>
            <person name="Brown D.W."/>
            <person name="Lee T."/>
            <person name="Vaughan M.M."/>
            <person name="Alexander N.J."/>
            <person name="Busman M."/>
            <person name="Gutierrez S."/>
        </authorList>
    </citation>
    <scope>NUCLEOTIDE SEQUENCE [LARGE SCALE GENOMIC DNA]</scope>
    <source>
        <strain evidence="1 2">NRRL 20695</strain>
    </source>
</reference>